<name>A0ABD5XYP7_9EURY</name>
<evidence type="ECO:0000313" key="3">
    <source>
        <dbReference type="EMBL" id="MFC7138784.1"/>
    </source>
</evidence>
<dbReference type="AlphaFoldDB" id="A0ABD5XYP7"/>
<keyword evidence="4" id="KW-1185">Reference proteome</keyword>
<evidence type="ECO:0000313" key="4">
    <source>
        <dbReference type="Proteomes" id="UP001596432"/>
    </source>
</evidence>
<sequence>MADGPAPTFNSRWDHIVYLVAEFKYLVTGLILGSIALFLYYQPSIPTPPVWVGATIVAWLVLGIPCYLGGVAIARWLRRRNWEEVHHVDARGTDGDDIQKHYVPPQTWREKTVDGPDPYPINGGTAWAVQEYEYMEDIDELRVKGVWLSGLEDTQLYTSKSMMVDMHGWMLDQIEKLADTRAKWSRGVVQYEKKTVNDFAEARERGVTLDRTSGRDVFEEVSGDDEDIPSLDADEMPSIDDYTGAGARTEEGLDEKVEKAKRDRERVNADD</sequence>
<feature type="transmembrane region" description="Helical" evidence="2">
    <location>
        <begin position="16"/>
        <end position="39"/>
    </location>
</feature>
<feature type="transmembrane region" description="Helical" evidence="2">
    <location>
        <begin position="51"/>
        <end position="74"/>
    </location>
</feature>
<keyword evidence="2" id="KW-1133">Transmembrane helix</keyword>
<dbReference type="GeneID" id="78819025"/>
<feature type="region of interest" description="Disordered" evidence="1">
    <location>
        <begin position="214"/>
        <end position="271"/>
    </location>
</feature>
<comment type="caution">
    <text evidence="3">The sequence shown here is derived from an EMBL/GenBank/DDBJ whole genome shotgun (WGS) entry which is preliminary data.</text>
</comment>
<protein>
    <submittedName>
        <fullName evidence="3">Uncharacterized protein</fullName>
    </submittedName>
</protein>
<organism evidence="3 4">
    <name type="scientific">Halosimplex aquaticum</name>
    <dbReference type="NCBI Taxonomy" id="3026162"/>
    <lineage>
        <taxon>Archaea</taxon>
        <taxon>Methanobacteriati</taxon>
        <taxon>Methanobacteriota</taxon>
        <taxon>Stenosarchaea group</taxon>
        <taxon>Halobacteria</taxon>
        <taxon>Halobacteriales</taxon>
        <taxon>Haloarculaceae</taxon>
        <taxon>Halosimplex</taxon>
    </lineage>
</organism>
<dbReference type="RefSeq" id="WP_274324394.1">
    <property type="nucleotide sequence ID" value="NZ_CP118158.1"/>
</dbReference>
<keyword evidence="2" id="KW-0812">Transmembrane</keyword>
<dbReference type="Proteomes" id="UP001596432">
    <property type="component" value="Unassembled WGS sequence"/>
</dbReference>
<evidence type="ECO:0000256" key="2">
    <source>
        <dbReference type="SAM" id="Phobius"/>
    </source>
</evidence>
<evidence type="ECO:0000256" key="1">
    <source>
        <dbReference type="SAM" id="MobiDB-lite"/>
    </source>
</evidence>
<dbReference type="EMBL" id="JBHTAS010000001">
    <property type="protein sequence ID" value="MFC7138784.1"/>
    <property type="molecule type" value="Genomic_DNA"/>
</dbReference>
<accession>A0ABD5XYP7</accession>
<feature type="compositionally biased region" description="Basic and acidic residues" evidence="1">
    <location>
        <begin position="248"/>
        <end position="271"/>
    </location>
</feature>
<gene>
    <name evidence="3" type="ORF">ACFQMA_02895</name>
</gene>
<reference evidence="3 4" key="1">
    <citation type="journal article" date="2019" name="Int. J. Syst. Evol. Microbiol.">
        <title>The Global Catalogue of Microorganisms (GCM) 10K type strain sequencing project: providing services to taxonomists for standard genome sequencing and annotation.</title>
        <authorList>
            <consortium name="The Broad Institute Genomics Platform"/>
            <consortium name="The Broad Institute Genome Sequencing Center for Infectious Disease"/>
            <person name="Wu L."/>
            <person name="Ma J."/>
        </authorList>
    </citation>
    <scope>NUCLEOTIDE SEQUENCE [LARGE SCALE GENOMIC DNA]</scope>
    <source>
        <strain evidence="3 4">XZYJT29</strain>
    </source>
</reference>
<keyword evidence="2" id="KW-0472">Membrane</keyword>
<proteinExistence type="predicted"/>
<feature type="compositionally biased region" description="Acidic residues" evidence="1">
    <location>
        <begin position="219"/>
        <end position="238"/>
    </location>
</feature>